<keyword evidence="2" id="KW-1185">Reference proteome</keyword>
<proteinExistence type="predicted"/>
<dbReference type="OrthoDB" id="670875at2759"/>
<dbReference type="EMBL" id="RWGY01000029">
    <property type="protein sequence ID" value="TVU17013.1"/>
    <property type="molecule type" value="Genomic_DNA"/>
</dbReference>
<dbReference type="Proteomes" id="UP000324897">
    <property type="component" value="Chromosome 7"/>
</dbReference>
<evidence type="ECO:0000313" key="1">
    <source>
        <dbReference type="EMBL" id="TVU17013.1"/>
    </source>
</evidence>
<feature type="non-terminal residue" evidence="1">
    <location>
        <position position="1"/>
    </location>
</feature>
<gene>
    <name evidence="1" type="ORF">EJB05_33019</name>
</gene>
<protein>
    <submittedName>
        <fullName evidence="1">Uncharacterized protein</fullName>
    </submittedName>
</protein>
<sequence length="62" mass="6826">MAFVAPRRAPSPPSGKPENAVVAKRWETALVTDGSVPSPDLQDNRITRCCESLMLFNKIEQV</sequence>
<name>A0A5J9U046_9POAL</name>
<dbReference type="Gramene" id="TVU17013">
    <property type="protein sequence ID" value="TVU17013"/>
    <property type="gene ID" value="EJB05_33019"/>
</dbReference>
<accession>A0A5J9U046</accession>
<organism evidence="1 2">
    <name type="scientific">Eragrostis curvula</name>
    <name type="common">weeping love grass</name>
    <dbReference type="NCBI Taxonomy" id="38414"/>
    <lineage>
        <taxon>Eukaryota</taxon>
        <taxon>Viridiplantae</taxon>
        <taxon>Streptophyta</taxon>
        <taxon>Embryophyta</taxon>
        <taxon>Tracheophyta</taxon>
        <taxon>Spermatophyta</taxon>
        <taxon>Magnoliopsida</taxon>
        <taxon>Liliopsida</taxon>
        <taxon>Poales</taxon>
        <taxon>Poaceae</taxon>
        <taxon>PACMAD clade</taxon>
        <taxon>Chloridoideae</taxon>
        <taxon>Eragrostideae</taxon>
        <taxon>Eragrostidinae</taxon>
        <taxon>Eragrostis</taxon>
    </lineage>
</organism>
<reference evidence="1 2" key="1">
    <citation type="journal article" date="2019" name="Sci. Rep.">
        <title>A high-quality genome of Eragrostis curvula grass provides insights into Poaceae evolution and supports new strategies to enhance forage quality.</title>
        <authorList>
            <person name="Carballo J."/>
            <person name="Santos B.A.C.M."/>
            <person name="Zappacosta D."/>
            <person name="Garbus I."/>
            <person name="Selva J.P."/>
            <person name="Gallo C.A."/>
            <person name="Diaz A."/>
            <person name="Albertini E."/>
            <person name="Caccamo M."/>
            <person name="Echenique V."/>
        </authorList>
    </citation>
    <scope>NUCLEOTIDE SEQUENCE [LARGE SCALE GENOMIC DNA]</scope>
    <source>
        <strain evidence="2">cv. Victoria</strain>
        <tissue evidence="1">Leaf</tissue>
    </source>
</reference>
<comment type="caution">
    <text evidence="1">The sequence shown here is derived from an EMBL/GenBank/DDBJ whole genome shotgun (WGS) entry which is preliminary data.</text>
</comment>
<dbReference type="AlphaFoldDB" id="A0A5J9U046"/>
<evidence type="ECO:0000313" key="2">
    <source>
        <dbReference type="Proteomes" id="UP000324897"/>
    </source>
</evidence>